<dbReference type="EMBL" id="CP077717">
    <property type="protein sequence ID" value="QXJ28274.1"/>
    <property type="molecule type" value="Genomic_DNA"/>
</dbReference>
<name>A0A8F5GSV3_SACSH</name>
<accession>A0A8F5GSV3</accession>
<dbReference type="Pfam" id="PF07992">
    <property type="entry name" value="Pyr_redox_2"/>
    <property type="match status" value="1"/>
</dbReference>
<feature type="domain" description="FAD/NAD(P)-binding" evidence="1">
    <location>
        <begin position="3"/>
        <end position="148"/>
    </location>
</feature>
<dbReference type="KEGG" id="sshi:J5U23_01143"/>
<reference evidence="2" key="1">
    <citation type="journal article" date="2021" name="Environ. Microbiol.">
        <title>New insights into the diversity and evolution of the archaeal mobilome from three complete genomes of Saccharolobus shibatae.</title>
        <authorList>
            <person name="Medvedeva S."/>
            <person name="Brandt D."/>
            <person name="Cvirkaite-Krupovic V."/>
            <person name="Liu Y."/>
            <person name="Severinov K."/>
            <person name="Ishino S."/>
            <person name="Ishino Y."/>
            <person name="Prangishvili D."/>
            <person name="Kalinowski J."/>
            <person name="Krupovic M."/>
        </authorList>
    </citation>
    <scope>NUCLEOTIDE SEQUENCE</scope>
    <source>
        <strain evidence="2">B12</strain>
    </source>
</reference>
<protein>
    <submittedName>
        <fullName evidence="2">Hexaprenylglycerophospholipid reductase</fullName>
    </submittedName>
</protein>
<evidence type="ECO:0000313" key="3">
    <source>
        <dbReference type="Proteomes" id="UP000694018"/>
    </source>
</evidence>
<evidence type="ECO:0000259" key="1">
    <source>
        <dbReference type="Pfam" id="PF07992"/>
    </source>
</evidence>
<dbReference type="InterPro" id="IPR023753">
    <property type="entry name" value="FAD/NAD-binding_dom"/>
</dbReference>
<dbReference type="AlphaFoldDB" id="A0A8F5GSV3"/>
<dbReference type="GeneID" id="65562732"/>
<proteinExistence type="predicted"/>
<dbReference type="PANTHER" id="PTHR42685:SF20">
    <property type="entry name" value="HYDROGENASE, PUTATIVE-RELATED"/>
    <property type="match status" value="1"/>
</dbReference>
<evidence type="ECO:0000313" key="2">
    <source>
        <dbReference type="EMBL" id="QXJ28274.1"/>
    </source>
</evidence>
<dbReference type="InterPro" id="IPR050407">
    <property type="entry name" value="Geranylgeranyl_reductase"/>
</dbReference>
<dbReference type="OrthoDB" id="6062at2157"/>
<dbReference type="PANTHER" id="PTHR42685">
    <property type="entry name" value="GERANYLGERANYL DIPHOSPHATE REDUCTASE"/>
    <property type="match status" value="1"/>
</dbReference>
<gene>
    <name evidence="2" type="ORF">J5U23_01143</name>
</gene>
<dbReference type="GO" id="GO:0016491">
    <property type="term" value="F:oxidoreductase activity"/>
    <property type="evidence" value="ECO:0007669"/>
    <property type="project" value="InterPro"/>
</dbReference>
<sequence length="332" mass="37685">MTRIAIVGAGPAGLSLAYFLKGNRKVEATVYESMEEPGLKPCAWGLITGIENIIPIPNETIISEIRSFRIYLDNKLVFDIRTDNKLGYIIDKPLFLKRLSEEVNVEFNSKVIKKDDKYYVNDKPLDHDKVVFATGHYSVSKSMSIPAIQYITDYEIDKEVVEFYFYSGFLGYAWVFPDREGSKIGIGGYAEVPELKERLKQILKGRIKIFHGARVTDYGVIEDRLDGNYTGEALGTVYAITGEGIRPSIISSKILADSILTGKDFKKEFKKSKLYWSLNWHAKIIKMTKERDPSTVRLSKALLNNDPQLILKFAIGDFNRVDLIKIFGRSLI</sequence>
<dbReference type="RefSeq" id="WP_218261397.1">
    <property type="nucleotide sequence ID" value="NZ_CP077717.1"/>
</dbReference>
<organism evidence="2 3">
    <name type="scientific">Saccharolobus shibatae (strain ATCC 51178 / DSM 5389 / JCM 8931 / NBRC 15437 / B12)</name>
    <name type="common">Sulfolobus shibatae</name>
    <dbReference type="NCBI Taxonomy" id="523848"/>
    <lineage>
        <taxon>Archaea</taxon>
        <taxon>Thermoproteota</taxon>
        <taxon>Thermoprotei</taxon>
        <taxon>Sulfolobales</taxon>
        <taxon>Sulfolobaceae</taxon>
        <taxon>Saccharolobus</taxon>
    </lineage>
</organism>
<dbReference type="Proteomes" id="UP000694018">
    <property type="component" value="Chromosome"/>
</dbReference>